<dbReference type="Proteomes" id="UP000325113">
    <property type="component" value="Unassembled WGS sequence"/>
</dbReference>
<sequence>MAAASSPASTRVVQFSEFADTTANLSIESVPVRAPEAGEVVVAITYAAINPVDSMVAKGYLKAAGWAMDLPFHSGYDFAGTVEQVGEGVSDLAVGDKVCAVNWGDRKHDDDAKTVGSAFADRITLPARKVSKVPAGLDLKTAAAFPLVATTAHQALFRELKLSAGDHVLILGGAGAVGTVAIQLAKLRGIKVTTTASPRTSAAVAALGPDAIVDYTAADWSEDEALRGVDAVFDAIGERDGFARAKKVLKADGGFLSISSHDAGFDPSAHAPLRYAAFMALSNDKAVQDEVAALLAAGSVKLAVDEVFDFTLEGVRAMFAKQDSGKSIGKNLLRVGSE</sequence>
<dbReference type="Pfam" id="PF13602">
    <property type="entry name" value="ADH_zinc_N_2"/>
    <property type="match status" value="1"/>
</dbReference>
<dbReference type="Gene3D" id="3.90.180.10">
    <property type="entry name" value="Medium-chain alcohol dehydrogenases, catalytic domain"/>
    <property type="match status" value="1"/>
</dbReference>
<keyword evidence="7" id="KW-1185">Reference proteome</keyword>
<dbReference type="InterPro" id="IPR036291">
    <property type="entry name" value="NAD(P)-bd_dom_sf"/>
</dbReference>
<dbReference type="CDD" id="cd05289">
    <property type="entry name" value="MDR_like_2"/>
    <property type="match status" value="1"/>
</dbReference>
<evidence type="ECO:0000313" key="3">
    <source>
        <dbReference type="EMBL" id="KAA0162635.1"/>
    </source>
</evidence>
<evidence type="ECO:0000313" key="8">
    <source>
        <dbReference type="Proteomes" id="UP000324907"/>
    </source>
</evidence>
<accession>A0A5A8DYY9</accession>
<evidence type="ECO:0000313" key="9">
    <source>
        <dbReference type="Proteomes" id="UP000325113"/>
    </source>
</evidence>
<dbReference type="SUPFAM" id="SSF50129">
    <property type="entry name" value="GroES-like"/>
    <property type="match status" value="1"/>
</dbReference>
<name>A0A5A8DYY9_CAFRO</name>
<dbReference type="Pfam" id="PF08240">
    <property type="entry name" value="ADH_N"/>
    <property type="match status" value="1"/>
</dbReference>
<dbReference type="PANTHER" id="PTHR43482">
    <property type="entry name" value="PROTEIN AST1-RELATED"/>
    <property type="match status" value="1"/>
</dbReference>
<dbReference type="Proteomes" id="UP000322899">
    <property type="component" value="Unassembled WGS sequence"/>
</dbReference>
<evidence type="ECO:0000313" key="5">
    <source>
        <dbReference type="EMBL" id="KAA0170712.1"/>
    </source>
</evidence>
<dbReference type="Gene3D" id="3.40.50.720">
    <property type="entry name" value="NAD(P)-binding Rossmann-like Domain"/>
    <property type="match status" value="1"/>
</dbReference>
<gene>
    <name evidence="4" type="ORF">FNF27_07764</name>
    <name evidence="5" type="ORF">FNF28_01256</name>
    <name evidence="2" type="ORF">FNF29_03371</name>
    <name evidence="3" type="ORF">FNF31_03163</name>
</gene>
<dbReference type="InterPro" id="IPR011032">
    <property type="entry name" value="GroES-like_sf"/>
</dbReference>
<dbReference type="GO" id="GO:0016491">
    <property type="term" value="F:oxidoreductase activity"/>
    <property type="evidence" value="ECO:0007669"/>
    <property type="project" value="InterPro"/>
</dbReference>
<comment type="caution">
    <text evidence="5">The sequence shown here is derived from an EMBL/GenBank/DDBJ whole genome shotgun (WGS) entry which is preliminary data.</text>
</comment>
<reference evidence="6 7" key="1">
    <citation type="submission" date="2019-07" db="EMBL/GenBank/DDBJ databases">
        <title>Genomes of Cafeteria roenbergensis.</title>
        <authorList>
            <person name="Fischer M.G."/>
            <person name="Hackl T."/>
            <person name="Roman M."/>
        </authorList>
    </citation>
    <scope>NUCLEOTIDE SEQUENCE [LARGE SCALE GENOMIC DNA]</scope>
    <source>
        <strain evidence="2 7">BVI</strain>
        <strain evidence="3 9">Cflag</strain>
        <strain evidence="4 6">E4-10P</strain>
        <strain evidence="5 8">RCC970-E3</strain>
    </source>
</reference>
<protein>
    <recommendedName>
        <fullName evidence="1">Enoyl reductase (ER) domain-containing protein</fullName>
    </recommendedName>
</protein>
<dbReference type="Proteomes" id="UP000323011">
    <property type="component" value="Unassembled WGS sequence"/>
</dbReference>
<feature type="domain" description="Enoyl reductase (ER)" evidence="1">
    <location>
        <begin position="20"/>
        <end position="333"/>
    </location>
</feature>
<dbReference type="OMA" id="INEHGAY"/>
<dbReference type="EMBL" id="VLTL01000011">
    <property type="protein sequence ID" value="KAA0170712.1"/>
    <property type="molecule type" value="Genomic_DNA"/>
</dbReference>
<dbReference type="EMBL" id="VLTN01000017">
    <property type="protein sequence ID" value="KAA0153183.1"/>
    <property type="molecule type" value="Genomic_DNA"/>
</dbReference>
<dbReference type="EMBL" id="VLTM01000026">
    <property type="protein sequence ID" value="KAA0162635.1"/>
    <property type="molecule type" value="Genomic_DNA"/>
</dbReference>
<dbReference type="AlphaFoldDB" id="A0A5A8DYY9"/>
<evidence type="ECO:0000313" key="4">
    <source>
        <dbReference type="EMBL" id="KAA0164623.1"/>
    </source>
</evidence>
<dbReference type="SUPFAM" id="SSF51735">
    <property type="entry name" value="NAD(P)-binding Rossmann-fold domains"/>
    <property type="match status" value="1"/>
</dbReference>
<dbReference type="InterPro" id="IPR020843">
    <property type="entry name" value="ER"/>
</dbReference>
<evidence type="ECO:0000313" key="7">
    <source>
        <dbReference type="Proteomes" id="UP000323011"/>
    </source>
</evidence>
<dbReference type="Proteomes" id="UP000324907">
    <property type="component" value="Unassembled WGS sequence"/>
</dbReference>
<proteinExistence type="predicted"/>
<dbReference type="InterPro" id="IPR052585">
    <property type="entry name" value="Lipid_raft_assoc_Zn_ADH"/>
</dbReference>
<evidence type="ECO:0000313" key="6">
    <source>
        <dbReference type="Proteomes" id="UP000322899"/>
    </source>
</evidence>
<dbReference type="InterPro" id="IPR013154">
    <property type="entry name" value="ADH-like_N"/>
</dbReference>
<evidence type="ECO:0000313" key="2">
    <source>
        <dbReference type="EMBL" id="KAA0153183.1"/>
    </source>
</evidence>
<dbReference type="EMBL" id="VLTO01000100">
    <property type="protein sequence ID" value="KAA0164623.1"/>
    <property type="molecule type" value="Genomic_DNA"/>
</dbReference>
<organism evidence="5 8">
    <name type="scientific">Cafeteria roenbergensis</name>
    <name type="common">Marine flagellate</name>
    <dbReference type="NCBI Taxonomy" id="33653"/>
    <lineage>
        <taxon>Eukaryota</taxon>
        <taxon>Sar</taxon>
        <taxon>Stramenopiles</taxon>
        <taxon>Bigyra</taxon>
        <taxon>Opalozoa</taxon>
        <taxon>Bicosoecida</taxon>
        <taxon>Cafeteriaceae</taxon>
        <taxon>Cafeteria</taxon>
    </lineage>
</organism>
<dbReference type="SMART" id="SM00829">
    <property type="entry name" value="PKS_ER"/>
    <property type="match status" value="1"/>
</dbReference>
<evidence type="ECO:0000259" key="1">
    <source>
        <dbReference type="SMART" id="SM00829"/>
    </source>
</evidence>
<dbReference type="OrthoDB" id="201656at2759"/>
<dbReference type="PANTHER" id="PTHR43482:SF1">
    <property type="entry name" value="PROTEIN AST1-RELATED"/>
    <property type="match status" value="1"/>
</dbReference>